<proteinExistence type="predicted"/>
<protein>
    <submittedName>
        <fullName evidence="2">Uncharacterized protein</fullName>
    </submittedName>
</protein>
<dbReference type="Proteomes" id="UP000605970">
    <property type="component" value="Unassembled WGS sequence"/>
</dbReference>
<feature type="compositionally biased region" description="Polar residues" evidence="1">
    <location>
        <begin position="259"/>
        <end position="269"/>
    </location>
</feature>
<evidence type="ECO:0000313" key="2">
    <source>
        <dbReference type="EMBL" id="KAF7637192.1"/>
    </source>
</evidence>
<keyword evidence="3" id="KW-1185">Reference proteome</keyword>
<feature type="region of interest" description="Disordered" evidence="1">
    <location>
        <begin position="1"/>
        <end position="292"/>
    </location>
</feature>
<gene>
    <name evidence="2" type="ORF">Mgra_00003365</name>
</gene>
<dbReference type="AlphaFoldDB" id="A0A8S9ZU12"/>
<feature type="compositionally biased region" description="Basic and acidic residues" evidence="1">
    <location>
        <begin position="1"/>
        <end position="17"/>
    </location>
</feature>
<comment type="caution">
    <text evidence="2">The sequence shown here is derived from an EMBL/GenBank/DDBJ whole genome shotgun (WGS) entry which is preliminary data.</text>
</comment>
<name>A0A8S9ZU12_9BILA</name>
<evidence type="ECO:0000313" key="3">
    <source>
        <dbReference type="Proteomes" id="UP000605970"/>
    </source>
</evidence>
<feature type="compositionally biased region" description="Low complexity" evidence="1">
    <location>
        <begin position="116"/>
        <end position="140"/>
    </location>
</feature>
<reference evidence="2" key="1">
    <citation type="journal article" date="2020" name="Ecol. Evol.">
        <title>Genome structure and content of the rice root-knot nematode (Meloidogyne graminicola).</title>
        <authorList>
            <person name="Phan N.T."/>
            <person name="Danchin E.G.J."/>
            <person name="Klopp C."/>
            <person name="Perfus-Barbeoch L."/>
            <person name="Kozlowski D.K."/>
            <person name="Koutsovoulos G.D."/>
            <person name="Lopez-Roques C."/>
            <person name="Bouchez O."/>
            <person name="Zahm M."/>
            <person name="Besnard G."/>
            <person name="Bellafiore S."/>
        </authorList>
    </citation>
    <scope>NUCLEOTIDE SEQUENCE</scope>
    <source>
        <strain evidence="2">VN-18</strain>
    </source>
</reference>
<feature type="compositionally biased region" description="Acidic residues" evidence="1">
    <location>
        <begin position="18"/>
        <end position="37"/>
    </location>
</feature>
<sequence>MSTKPKREPTSPKHGEMDEGEDLVLDFVEEAGDELEESDRIQSPRTLSAPHSPDAGEEALHAEVEEDLNGNERKLNNNKQVGPRTPPGSDDDKYDRQSESSTDLNESRGRKRRSSRSSSSDGGDSSRSRSSLSRRSSNSSDLDRSPPQKYRQMRKRDRDEDDDTYLSVAERLRQNKRARITRLRDARSRHLGYQYVPRLGGKPGFPPQPYFKNPSYYPDTHRDKSKPPNPPPLAQKIDPLPGGRLPVVQRRSSPAPFDNGSSGRHSPSYRSAAPKRRRGIVEDVFTVRASGR</sequence>
<organism evidence="2 3">
    <name type="scientific">Meloidogyne graminicola</name>
    <dbReference type="NCBI Taxonomy" id="189291"/>
    <lineage>
        <taxon>Eukaryota</taxon>
        <taxon>Metazoa</taxon>
        <taxon>Ecdysozoa</taxon>
        <taxon>Nematoda</taxon>
        <taxon>Chromadorea</taxon>
        <taxon>Rhabditida</taxon>
        <taxon>Tylenchina</taxon>
        <taxon>Tylenchomorpha</taxon>
        <taxon>Tylenchoidea</taxon>
        <taxon>Meloidogynidae</taxon>
        <taxon>Meloidogyninae</taxon>
        <taxon>Meloidogyne</taxon>
    </lineage>
</organism>
<accession>A0A8S9ZU12</accession>
<dbReference type="EMBL" id="JABEBT010000022">
    <property type="protein sequence ID" value="KAF7637192.1"/>
    <property type="molecule type" value="Genomic_DNA"/>
</dbReference>
<evidence type="ECO:0000256" key="1">
    <source>
        <dbReference type="SAM" id="MobiDB-lite"/>
    </source>
</evidence>
<dbReference type="OrthoDB" id="5901696at2759"/>